<comment type="caution">
    <text evidence="1">The sequence shown here is derived from an EMBL/GenBank/DDBJ whole genome shotgun (WGS) entry which is preliminary data.</text>
</comment>
<accession>A0A401TXA8</accession>
<dbReference type="AlphaFoldDB" id="A0A401TXA8"/>
<evidence type="ECO:0000313" key="1">
    <source>
        <dbReference type="EMBL" id="GCC47260.1"/>
    </source>
</evidence>
<dbReference type="STRING" id="137246.A0A401TXA8"/>
<dbReference type="EMBL" id="BEZZ01203570">
    <property type="protein sequence ID" value="GCC47260.1"/>
    <property type="molecule type" value="Genomic_DNA"/>
</dbReference>
<evidence type="ECO:0000313" key="2">
    <source>
        <dbReference type="Proteomes" id="UP000287033"/>
    </source>
</evidence>
<dbReference type="Proteomes" id="UP000287033">
    <property type="component" value="Unassembled WGS sequence"/>
</dbReference>
<sequence>KQIETDVRSCCLLEIRQTEEKYTATLESIEKVFTGKEMAVLSPAAAVPCALP</sequence>
<gene>
    <name evidence="1" type="ORF">chiPu_0031202</name>
</gene>
<evidence type="ECO:0008006" key="3">
    <source>
        <dbReference type="Google" id="ProtNLM"/>
    </source>
</evidence>
<dbReference type="OrthoDB" id="8948287at2759"/>
<protein>
    <recommendedName>
        <fullName evidence="3">DH domain-containing protein</fullName>
    </recommendedName>
</protein>
<keyword evidence="2" id="KW-1185">Reference proteome</keyword>
<reference evidence="1 2" key="1">
    <citation type="journal article" date="2018" name="Nat. Ecol. Evol.">
        <title>Shark genomes provide insights into elasmobranch evolution and the origin of vertebrates.</title>
        <authorList>
            <person name="Hara Y"/>
            <person name="Yamaguchi K"/>
            <person name="Onimaru K"/>
            <person name="Kadota M"/>
            <person name="Koyanagi M"/>
            <person name="Keeley SD"/>
            <person name="Tatsumi K"/>
            <person name="Tanaka K"/>
            <person name="Motone F"/>
            <person name="Kageyama Y"/>
            <person name="Nozu R"/>
            <person name="Adachi N"/>
            <person name="Nishimura O"/>
            <person name="Nakagawa R"/>
            <person name="Tanegashima C"/>
            <person name="Kiyatake I"/>
            <person name="Matsumoto R"/>
            <person name="Murakumo K"/>
            <person name="Nishida K"/>
            <person name="Terakita A"/>
            <person name="Kuratani S"/>
            <person name="Sato K"/>
            <person name="Hyodo S Kuraku.S."/>
        </authorList>
    </citation>
    <scope>NUCLEOTIDE SEQUENCE [LARGE SCALE GENOMIC DNA]</scope>
</reference>
<name>A0A401TXA8_CHIPU</name>
<feature type="non-terminal residue" evidence="1">
    <location>
        <position position="1"/>
    </location>
</feature>
<organism evidence="1 2">
    <name type="scientific">Chiloscyllium punctatum</name>
    <name type="common">Brownbanded bambooshark</name>
    <name type="synonym">Hemiscyllium punctatum</name>
    <dbReference type="NCBI Taxonomy" id="137246"/>
    <lineage>
        <taxon>Eukaryota</taxon>
        <taxon>Metazoa</taxon>
        <taxon>Chordata</taxon>
        <taxon>Craniata</taxon>
        <taxon>Vertebrata</taxon>
        <taxon>Chondrichthyes</taxon>
        <taxon>Elasmobranchii</taxon>
        <taxon>Galeomorphii</taxon>
        <taxon>Galeoidea</taxon>
        <taxon>Orectolobiformes</taxon>
        <taxon>Hemiscylliidae</taxon>
        <taxon>Chiloscyllium</taxon>
    </lineage>
</organism>
<proteinExistence type="predicted"/>